<organism evidence="1 2">
    <name type="scientific">Saprolegnia parasitica (strain CBS 223.65)</name>
    <dbReference type="NCBI Taxonomy" id="695850"/>
    <lineage>
        <taxon>Eukaryota</taxon>
        <taxon>Sar</taxon>
        <taxon>Stramenopiles</taxon>
        <taxon>Oomycota</taxon>
        <taxon>Saprolegniomycetes</taxon>
        <taxon>Saprolegniales</taxon>
        <taxon>Saprolegniaceae</taxon>
        <taxon>Saprolegnia</taxon>
    </lineage>
</organism>
<evidence type="ECO:0000313" key="2">
    <source>
        <dbReference type="Proteomes" id="UP000030745"/>
    </source>
</evidence>
<keyword evidence="2" id="KW-1185">Reference proteome</keyword>
<accession>A0A067CQ38</accession>
<sequence>VSVVWCRGFSVVCCRGVSVVWCRGVSVVWCCSVSVAVVVVASSLSCFGCLWVAVVQSVVDGVAVSRSLSAGGVVWCRGRGVVVSLNCGVCWSLSWFGRSVGIKVCTLTKSVHNRARCVVNIEFRSPSRYIGSSYVRGSNNLIAVA</sequence>
<dbReference type="Proteomes" id="UP000030745">
    <property type="component" value="Unassembled WGS sequence"/>
</dbReference>
<dbReference type="VEuPathDB" id="FungiDB:SPRG_19411"/>
<dbReference type="RefSeq" id="XP_012196651.1">
    <property type="nucleotide sequence ID" value="XM_012341261.1"/>
</dbReference>
<dbReference type="AlphaFoldDB" id="A0A067CQ38"/>
<feature type="non-terminal residue" evidence="1">
    <location>
        <position position="1"/>
    </location>
</feature>
<evidence type="ECO:0000313" key="1">
    <source>
        <dbReference type="EMBL" id="KDO32618.1"/>
    </source>
</evidence>
<dbReference type="GeneID" id="24140796"/>
<proteinExistence type="predicted"/>
<dbReference type="KEGG" id="spar:SPRG_19411"/>
<gene>
    <name evidence="1" type="ORF">SPRG_19411</name>
</gene>
<name>A0A067CQ38_SAPPC</name>
<protein>
    <submittedName>
        <fullName evidence="1">Uncharacterized protein</fullName>
    </submittedName>
</protein>
<dbReference type="EMBL" id="KK583194">
    <property type="protein sequence ID" value="KDO32618.1"/>
    <property type="molecule type" value="Genomic_DNA"/>
</dbReference>
<reference evidence="1 2" key="1">
    <citation type="journal article" date="2013" name="PLoS Genet.">
        <title>Distinctive expansion of potential virulence genes in the genome of the oomycete fish pathogen Saprolegnia parasitica.</title>
        <authorList>
            <person name="Jiang R.H."/>
            <person name="de Bruijn I."/>
            <person name="Haas B.J."/>
            <person name="Belmonte R."/>
            <person name="Lobach L."/>
            <person name="Christie J."/>
            <person name="van den Ackerveken G."/>
            <person name="Bottin A."/>
            <person name="Bulone V."/>
            <person name="Diaz-Moreno S.M."/>
            <person name="Dumas B."/>
            <person name="Fan L."/>
            <person name="Gaulin E."/>
            <person name="Govers F."/>
            <person name="Grenville-Briggs L.J."/>
            <person name="Horner N.R."/>
            <person name="Levin J.Z."/>
            <person name="Mammella M."/>
            <person name="Meijer H.J."/>
            <person name="Morris P."/>
            <person name="Nusbaum C."/>
            <person name="Oome S."/>
            <person name="Phillips A.J."/>
            <person name="van Rooyen D."/>
            <person name="Rzeszutek E."/>
            <person name="Saraiva M."/>
            <person name="Secombes C.J."/>
            <person name="Seidl M.F."/>
            <person name="Snel B."/>
            <person name="Stassen J.H."/>
            <person name="Sykes S."/>
            <person name="Tripathy S."/>
            <person name="van den Berg H."/>
            <person name="Vega-Arreguin J.C."/>
            <person name="Wawra S."/>
            <person name="Young S.K."/>
            <person name="Zeng Q."/>
            <person name="Dieguez-Uribeondo J."/>
            <person name="Russ C."/>
            <person name="Tyler B.M."/>
            <person name="van West P."/>
        </authorList>
    </citation>
    <scope>NUCLEOTIDE SEQUENCE [LARGE SCALE GENOMIC DNA]</scope>
    <source>
        <strain evidence="1 2">CBS 223.65</strain>
    </source>
</reference>